<dbReference type="Proteomes" id="UP000014601">
    <property type="component" value="Unassembled WGS sequence"/>
</dbReference>
<dbReference type="AlphaFoldDB" id="S4GLR9"/>
<name>S4GLR9_9BIFI</name>
<evidence type="ECO:0000259" key="1">
    <source>
        <dbReference type="Pfam" id="PF01702"/>
    </source>
</evidence>
<comment type="caution">
    <text evidence="2">The sequence shown here is derived from an EMBL/GenBank/DDBJ whole genome shotgun (WGS) entry which is preliminary data.</text>
</comment>
<gene>
    <name evidence="2" type="ORF">HMPREF1576_01004</name>
</gene>
<dbReference type="HOGENOM" id="CLU_2934898_0_0_11"/>
<feature type="domain" description="tRNA-guanine(15) transglycosylase-like" evidence="1">
    <location>
        <begin position="2"/>
        <end position="54"/>
    </location>
</feature>
<protein>
    <recommendedName>
        <fullName evidence="1">tRNA-guanine(15) transglycosylase-like domain-containing protein</fullName>
    </recommendedName>
</protein>
<dbReference type="EMBL" id="ATJO01000079">
    <property type="protein sequence ID" value="EPI50378.1"/>
    <property type="molecule type" value="Genomic_DNA"/>
</dbReference>
<sequence length="60" mass="7048">MYVSHLLRAKEMNGYTLATIHNERFFVKLLDDIRASIDGGYFEEFRDESLAHYYENGSRG</sequence>
<evidence type="ECO:0000313" key="3">
    <source>
        <dbReference type="Proteomes" id="UP000014601"/>
    </source>
</evidence>
<dbReference type="SUPFAM" id="SSF51713">
    <property type="entry name" value="tRNA-guanine transglycosylase"/>
    <property type="match status" value="1"/>
</dbReference>
<organism evidence="2 3">
    <name type="scientific">Gardnerella pickettii JCP7719</name>
    <dbReference type="NCBI Taxonomy" id="1261061"/>
    <lineage>
        <taxon>Bacteria</taxon>
        <taxon>Bacillati</taxon>
        <taxon>Actinomycetota</taxon>
        <taxon>Actinomycetes</taxon>
        <taxon>Bifidobacteriales</taxon>
        <taxon>Bifidobacteriaceae</taxon>
        <taxon>Gardnerella</taxon>
        <taxon>Gardnerella pickettii</taxon>
    </lineage>
</organism>
<accession>S4GLR9</accession>
<dbReference type="GO" id="GO:0006400">
    <property type="term" value="P:tRNA modification"/>
    <property type="evidence" value="ECO:0007669"/>
    <property type="project" value="InterPro"/>
</dbReference>
<dbReference type="Pfam" id="PF01702">
    <property type="entry name" value="TGT"/>
    <property type="match status" value="1"/>
</dbReference>
<dbReference type="PATRIC" id="fig|1261061.4.peg.885"/>
<dbReference type="InterPro" id="IPR002616">
    <property type="entry name" value="tRNA_ribo_trans-like"/>
</dbReference>
<evidence type="ECO:0000313" key="2">
    <source>
        <dbReference type="EMBL" id="EPI50378.1"/>
    </source>
</evidence>
<reference evidence="2 3" key="1">
    <citation type="submission" date="2013-06" db="EMBL/GenBank/DDBJ databases">
        <authorList>
            <person name="Weinstock G."/>
            <person name="Sodergren E."/>
            <person name="Lobos E.A."/>
            <person name="Fulton L."/>
            <person name="Fulton R."/>
            <person name="Courtney L."/>
            <person name="Fronick C."/>
            <person name="O'Laughlin M."/>
            <person name="Godfrey J."/>
            <person name="Wilson R.M."/>
            <person name="Miner T."/>
            <person name="Farmer C."/>
            <person name="Delehaunty K."/>
            <person name="Cordes M."/>
            <person name="Minx P."/>
            <person name="Tomlinson C."/>
            <person name="Chen J."/>
            <person name="Wollam A."/>
            <person name="Pepin K.H."/>
            <person name="Bhonagiri V."/>
            <person name="Zhang X."/>
            <person name="Warren W."/>
            <person name="Mitreva M."/>
            <person name="Mardis E.R."/>
            <person name="Wilson R.K."/>
        </authorList>
    </citation>
    <scope>NUCLEOTIDE SEQUENCE [LARGE SCALE GENOMIC DNA]</scope>
    <source>
        <strain evidence="2 3">JCP7719</strain>
    </source>
</reference>
<proteinExistence type="predicted"/>
<dbReference type="InterPro" id="IPR036511">
    <property type="entry name" value="TGT-like_sf"/>
</dbReference>
<dbReference type="Gene3D" id="3.20.20.105">
    <property type="entry name" value="Queuine tRNA-ribosyltransferase-like"/>
    <property type="match status" value="1"/>
</dbReference>